<organism evidence="3 4">
    <name type="scientific">Nadsonia fulvescens var. elongata DSM 6958</name>
    <dbReference type="NCBI Taxonomy" id="857566"/>
    <lineage>
        <taxon>Eukaryota</taxon>
        <taxon>Fungi</taxon>
        <taxon>Dikarya</taxon>
        <taxon>Ascomycota</taxon>
        <taxon>Saccharomycotina</taxon>
        <taxon>Dipodascomycetes</taxon>
        <taxon>Dipodascales</taxon>
        <taxon>Dipodascales incertae sedis</taxon>
        <taxon>Nadsonia</taxon>
    </lineage>
</organism>
<dbReference type="Proteomes" id="UP000095009">
    <property type="component" value="Unassembled WGS sequence"/>
</dbReference>
<dbReference type="SUPFAM" id="SSF111126">
    <property type="entry name" value="Ligand-binding domain in the NO signalling and Golgi transport"/>
    <property type="match status" value="1"/>
</dbReference>
<dbReference type="Pfam" id="PF04051">
    <property type="entry name" value="TRAPP"/>
    <property type="match status" value="1"/>
</dbReference>
<dbReference type="PANTHER" id="PTHR12817:SF0">
    <property type="entry name" value="GEO08327P1"/>
    <property type="match status" value="1"/>
</dbReference>
<dbReference type="GO" id="GO:0005802">
    <property type="term" value="C:trans-Golgi network"/>
    <property type="evidence" value="ECO:0007669"/>
    <property type="project" value="TreeGrafter"/>
</dbReference>
<evidence type="ECO:0000256" key="2">
    <source>
        <dbReference type="SAM" id="MobiDB-lite"/>
    </source>
</evidence>
<dbReference type="InterPro" id="IPR024096">
    <property type="entry name" value="NO_sig/Golgi_transp_ligand-bd"/>
</dbReference>
<sequence>MDTPNIEDLYHPIQKYVNSTSLELLLIETVPLAMRVTEDLSRQMSTDEDQDDSEDGSATTTTAKVTEKSCKHTREELIQTYQQQINLLAGPHADDVYARIESYGYRVGRGLGEILTQDRRGQFADPLDIVKFICKDLWPTVYNKSIDNLKTNHRGTYVLVDTNFGPCKRMSTSRDGANKLLDRATPFLWFPVGLIRGCLEALGMGAQVTFETTELPTVSFHIQSQNK</sequence>
<dbReference type="PANTHER" id="PTHR12817">
    <property type="entry name" value="TRAFFICKING PROTEIN PARTICLE COMPLEX SUBUNIT 6B"/>
    <property type="match status" value="1"/>
</dbReference>
<dbReference type="GO" id="GO:0006888">
    <property type="term" value="P:endoplasmic reticulum to Golgi vesicle-mediated transport"/>
    <property type="evidence" value="ECO:0007669"/>
    <property type="project" value="TreeGrafter"/>
</dbReference>
<dbReference type="InterPro" id="IPR007194">
    <property type="entry name" value="TRAPP_component"/>
</dbReference>
<dbReference type="STRING" id="857566.A0A1E3PLY1"/>
<dbReference type="GO" id="GO:0005801">
    <property type="term" value="C:cis-Golgi network"/>
    <property type="evidence" value="ECO:0007669"/>
    <property type="project" value="TreeGrafter"/>
</dbReference>
<name>A0A1E3PLY1_9ASCO</name>
<evidence type="ECO:0000256" key="1">
    <source>
        <dbReference type="ARBA" id="ARBA00006218"/>
    </source>
</evidence>
<dbReference type="CDD" id="cd14944">
    <property type="entry name" value="TRAPPC6A_Trs33"/>
    <property type="match status" value="1"/>
</dbReference>
<evidence type="ECO:0000313" key="3">
    <source>
        <dbReference type="EMBL" id="ODQ66439.1"/>
    </source>
</evidence>
<dbReference type="Gene3D" id="3.30.1380.20">
    <property type="entry name" value="Trafficking protein particle complex subunit 3"/>
    <property type="match status" value="1"/>
</dbReference>
<gene>
    <name evidence="3" type="ORF">NADFUDRAFT_82256</name>
</gene>
<accession>A0A1E3PLY1</accession>
<keyword evidence="4" id="KW-1185">Reference proteome</keyword>
<dbReference type="OrthoDB" id="941624at2759"/>
<dbReference type="AlphaFoldDB" id="A0A1E3PLY1"/>
<feature type="region of interest" description="Disordered" evidence="2">
    <location>
        <begin position="41"/>
        <end position="68"/>
    </location>
</feature>
<evidence type="ECO:0000313" key="4">
    <source>
        <dbReference type="Proteomes" id="UP000095009"/>
    </source>
</evidence>
<dbReference type="InterPro" id="IPR037992">
    <property type="entry name" value="TRAPPC6/Trs33"/>
</dbReference>
<protein>
    <submittedName>
        <fullName evidence="3">Transport protein particle component</fullName>
    </submittedName>
</protein>
<dbReference type="GO" id="GO:0030008">
    <property type="term" value="C:TRAPP complex"/>
    <property type="evidence" value="ECO:0007669"/>
    <property type="project" value="TreeGrafter"/>
</dbReference>
<dbReference type="EMBL" id="KV454408">
    <property type="protein sequence ID" value="ODQ66439.1"/>
    <property type="molecule type" value="Genomic_DNA"/>
</dbReference>
<comment type="similarity">
    <text evidence="1">Belongs to the TRAPP small subunits family. BET3 subfamily.</text>
</comment>
<reference evidence="3 4" key="1">
    <citation type="journal article" date="2016" name="Proc. Natl. Acad. Sci. U.S.A.">
        <title>Comparative genomics of biotechnologically important yeasts.</title>
        <authorList>
            <person name="Riley R."/>
            <person name="Haridas S."/>
            <person name="Wolfe K.H."/>
            <person name="Lopes M.R."/>
            <person name="Hittinger C.T."/>
            <person name="Goeker M."/>
            <person name="Salamov A.A."/>
            <person name="Wisecaver J.H."/>
            <person name="Long T.M."/>
            <person name="Calvey C.H."/>
            <person name="Aerts A.L."/>
            <person name="Barry K.W."/>
            <person name="Choi C."/>
            <person name="Clum A."/>
            <person name="Coughlan A.Y."/>
            <person name="Deshpande S."/>
            <person name="Douglass A.P."/>
            <person name="Hanson S.J."/>
            <person name="Klenk H.-P."/>
            <person name="LaButti K.M."/>
            <person name="Lapidus A."/>
            <person name="Lindquist E.A."/>
            <person name="Lipzen A.M."/>
            <person name="Meier-Kolthoff J.P."/>
            <person name="Ohm R.A."/>
            <person name="Otillar R.P."/>
            <person name="Pangilinan J.L."/>
            <person name="Peng Y."/>
            <person name="Rokas A."/>
            <person name="Rosa C.A."/>
            <person name="Scheuner C."/>
            <person name="Sibirny A.A."/>
            <person name="Slot J.C."/>
            <person name="Stielow J.B."/>
            <person name="Sun H."/>
            <person name="Kurtzman C.P."/>
            <person name="Blackwell M."/>
            <person name="Grigoriev I.V."/>
            <person name="Jeffries T.W."/>
        </authorList>
    </citation>
    <scope>NUCLEOTIDE SEQUENCE [LARGE SCALE GENOMIC DNA]</scope>
    <source>
        <strain evidence="3 4">DSM 6958</strain>
    </source>
</reference>
<feature type="compositionally biased region" description="Acidic residues" evidence="2">
    <location>
        <begin position="46"/>
        <end position="55"/>
    </location>
</feature>
<proteinExistence type="inferred from homology"/>